<dbReference type="AlphaFoldDB" id="A0AA38H166"/>
<protein>
    <submittedName>
        <fullName evidence="1">Uncharacterized protein</fullName>
    </submittedName>
</protein>
<feature type="non-terminal residue" evidence="1">
    <location>
        <position position="68"/>
    </location>
</feature>
<gene>
    <name evidence="1" type="ORF">KI387_003708</name>
</gene>
<dbReference type="Proteomes" id="UP000824469">
    <property type="component" value="Unassembled WGS sequence"/>
</dbReference>
<accession>A0AA38H166</accession>
<organism evidence="1 2">
    <name type="scientific">Taxus chinensis</name>
    <name type="common">Chinese yew</name>
    <name type="synonym">Taxus wallichiana var. chinensis</name>
    <dbReference type="NCBI Taxonomy" id="29808"/>
    <lineage>
        <taxon>Eukaryota</taxon>
        <taxon>Viridiplantae</taxon>
        <taxon>Streptophyta</taxon>
        <taxon>Embryophyta</taxon>
        <taxon>Tracheophyta</taxon>
        <taxon>Spermatophyta</taxon>
        <taxon>Pinopsida</taxon>
        <taxon>Pinidae</taxon>
        <taxon>Conifers II</taxon>
        <taxon>Cupressales</taxon>
        <taxon>Taxaceae</taxon>
        <taxon>Taxus</taxon>
    </lineage>
</organism>
<dbReference type="EMBL" id="JAHRHJ020000001">
    <property type="protein sequence ID" value="KAH9331600.1"/>
    <property type="molecule type" value="Genomic_DNA"/>
</dbReference>
<keyword evidence="2" id="KW-1185">Reference proteome</keyword>
<evidence type="ECO:0000313" key="2">
    <source>
        <dbReference type="Proteomes" id="UP000824469"/>
    </source>
</evidence>
<reference evidence="1 2" key="1">
    <citation type="journal article" date="2021" name="Nat. Plants">
        <title>The Taxus genome provides insights into paclitaxel biosynthesis.</title>
        <authorList>
            <person name="Xiong X."/>
            <person name="Gou J."/>
            <person name="Liao Q."/>
            <person name="Li Y."/>
            <person name="Zhou Q."/>
            <person name="Bi G."/>
            <person name="Li C."/>
            <person name="Du R."/>
            <person name="Wang X."/>
            <person name="Sun T."/>
            <person name="Guo L."/>
            <person name="Liang H."/>
            <person name="Lu P."/>
            <person name="Wu Y."/>
            <person name="Zhang Z."/>
            <person name="Ro D.K."/>
            <person name="Shang Y."/>
            <person name="Huang S."/>
            <person name="Yan J."/>
        </authorList>
    </citation>
    <scope>NUCLEOTIDE SEQUENCE [LARGE SCALE GENOMIC DNA]</scope>
    <source>
        <strain evidence="1">Ta-2019</strain>
    </source>
</reference>
<proteinExistence type="predicted"/>
<comment type="caution">
    <text evidence="1">The sequence shown here is derived from an EMBL/GenBank/DDBJ whole genome shotgun (WGS) entry which is preliminary data.</text>
</comment>
<evidence type="ECO:0000313" key="1">
    <source>
        <dbReference type="EMBL" id="KAH9331600.1"/>
    </source>
</evidence>
<sequence>MKPLSLRPRNVATWFSSQCELDTTSKSLSFLSEEDNLAMRERGTFPRVTSGGWARCNVHLYKTLTETQ</sequence>
<name>A0AA38H166_TAXCH</name>